<protein>
    <submittedName>
        <fullName evidence="1">Uncharacterized protein</fullName>
    </submittedName>
</protein>
<sequence>MILLGTVVLSELRKRDTSPQVIRWLKGYQDTDLFLSVVSIGESNAASKRNEPPTPRSPHYSRDGLKIYCFSTATAYYRLHPL</sequence>
<accession>A0A1H8KCD8</accession>
<dbReference type="EMBL" id="FOCT01000008">
    <property type="protein sequence ID" value="SEN90407.1"/>
    <property type="molecule type" value="Genomic_DNA"/>
</dbReference>
<gene>
    <name evidence="1" type="ORF">SAMN05216404_10893</name>
</gene>
<evidence type="ECO:0000313" key="2">
    <source>
        <dbReference type="Proteomes" id="UP000183898"/>
    </source>
</evidence>
<organism evidence="1 2">
    <name type="scientific">Nitrosospira multiformis</name>
    <dbReference type="NCBI Taxonomy" id="1231"/>
    <lineage>
        <taxon>Bacteria</taxon>
        <taxon>Pseudomonadati</taxon>
        <taxon>Pseudomonadota</taxon>
        <taxon>Betaproteobacteria</taxon>
        <taxon>Nitrosomonadales</taxon>
        <taxon>Nitrosomonadaceae</taxon>
        <taxon>Nitrosospira</taxon>
    </lineage>
</organism>
<evidence type="ECO:0000313" key="1">
    <source>
        <dbReference type="EMBL" id="SEN90407.1"/>
    </source>
</evidence>
<dbReference type="AlphaFoldDB" id="A0A1H8KCD8"/>
<dbReference type="Gene3D" id="3.40.50.1010">
    <property type="entry name" value="5'-nuclease"/>
    <property type="match status" value="1"/>
</dbReference>
<proteinExistence type="predicted"/>
<name>A0A1H8KCD8_9PROT</name>
<dbReference type="Proteomes" id="UP000183898">
    <property type="component" value="Unassembled WGS sequence"/>
</dbReference>
<reference evidence="1 2" key="1">
    <citation type="submission" date="2016-10" db="EMBL/GenBank/DDBJ databases">
        <authorList>
            <person name="de Groot N.N."/>
        </authorList>
    </citation>
    <scope>NUCLEOTIDE SEQUENCE [LARGE SCALE GENOMIC DNA]</scope>
    <source>
        <strain evidence="1 2">Nl18</strain>
    </source>
</reference>